<organism evidence="3">
    <name type="scientific">Caldithrix abyssi</name>
    <dbReference type="NCBI Taxonomy" id="187145"/>
    <lineage>
        <taxon>Bacteria</taxon>
        <taxon>Pseudomonadati</taxon>
        <taxon>Calditrichota</taxon>
        <taxon>Calditrichia</taxon>
        <taxon>Calditrichales</taxon>
        <taxon>Calditrichaceae</taxon>
        <taxon>Caldithrix</taxon>
    </lineage>
</organism>
<evidence type="ECO:0000313" key="3">
    <source>
        <dbReference type="EMBL" id="HHE54349.1"/>
    </source>
</evidence>
<comment type="subunit">
    <text evidence="2">Monomer. Binds 30S ribosomal subunits, but not 50S ribosomal subunits or 70S ribosomes.</text>
</comment>
<dbReference type="HAMAP" id="MF_00003">
    <property type="entry name" value="RbfA"/>
    <property type="match status" value="1"/>
</dbReference>
<dbReference type="Proteomes" id="UP000886111">
    <property type="component" value="Unassembled WGS sequence"/>
</dbReference>
<dbReference type="NCBIfam" id="TIGR00082">
    <property type="entry name" value="rbfA"/>
    <property type="match status" value="1"/>
</dbReference>
<reference evidence="3" key="1">
    <citation type="journal article" date="2020" name="mSystems">
        <title>Genome- and Community-Level Interaction Insights into Carbon Utilization and Element Cycling Functions of Hydrothermarchaeota in Hydrothermal Sediment.</title>
        <authorList>
            <person name="Zhou Z."/>
            <person name="Liu Y."/>
            <person name="Xu W."/>
            <person name="Pan J."/>
            <person name="Luo Z.H."/>
            <person name="Li M."/>
        </authorList>
    </citation>
    <scope>NUCLEOTIDE SEQUENCE [LARGE SCALE GENOMIC DNA]</scope>
    <source>
        <strain evidence="3">HyVt-76</strain>
    </source>
</reference>
<evidence type="ECO:0000256" key="2">
    <source>
        <dbReference type="HAMAP-Rule" id="MF_00003"/>
    </source>
</evidence>
<accession>A0A7V5H1Z9</accession>
<keyword evidence="1 2" id="KW-0690">Ribosome biogenesis</keyword>
<gene>
    <name evidence="2 3" type="primary">rbfA</name>
    <name evidence="3" type="ORF">ENL21_01105</name>
</gene>
<dbReference type="SUPFAM" id="SSF89919">
    <property type="entry name" value="Ribosome-binding factor A, RbfA"/>
    <property type="match status" value="1"/>
</dbReference>
<comment type="subcellular location">
    <subcellularLocation>
        <location evidence="2">Cytoplasm</location>
    </subcellularLocation>
</comment>
<dbReference type="InterPro" id="IPR000238">
    <property type="entry name" value="RbfA"/>
</dbReference>
<dbReference type="PANTHER" id="PTHR33515">
    <property type="entry name" value="RIBOSOME-BINDING FACTOR A, CHLOROPLASTIC-RELATED"/>
    <property type="match status" value="1"/>
</dbReference>
<keyword evidence="2" id="KW-0963">Cytoplasm</keyword>
<dbReference type="InterPro" id="IPR015946">
    <property type="entry name" value="KH_dom-like_a/b"/>
</dbReference>
<dbReference type="PANTHER" id="PTHR33515:SF1">
    <property type="entry name" value="RIBOSOME-BINDING FACTOR A, CHLOROPLASTIC-RELATED"/>
    <property type="match status" value="1"/>
</dbReference>
<sequence length="121" mass="14431">MAEGRRVKRYADMLKRVVSEVLEFKLKDPNKGMITITRVKVSPDLRVATFYYTVLGDEKQRDKTRQVLERSKSFIRNEIKPFITSRWLPELRFFYDETMDYAERIDSLLKSIKNDADSEEE</sequence>
<name>A0A7V5H1Z9_CALAY</name>
<dbReference type="InterPro" id="IPR023799">
    <property type="entry name" value="RbfA_dom_sf"/>
</dbReference>
<comment type="similarity">
    <text evidence="2">Belongs to the RbfA family.</text>
</comment>
<comment type="caution">
    <text evidence="3">The sequence shown here is derived from an EMBL/GenBank/DDBJ whole genome shotgun (WGS) entry which is preliminary data.</text>
</comment>
<dbReference type="GO" id="GO:0030490">
    <property type="term" value="P:maturation of SSU-rRNA"/>
    <property type="evidence" value="ECO:0007669"/>
    <property type="project" value="UniProtKB-UniRule"/>
</dbReference>
<dbReference type="GO" id="GO:0005829">
    <property type="term" value="C:cytosol"/>
    <property type="evidence" value="ECO:0007669"/>
    <property type="project" value="TreeGrafter"/>
</dbReference>
<dbReference type="Gene3D" id="3.30.300.20">
    <property type="match status" value="1"/>
</dbReference>
<evidence type="ECO:0000256" key="1">
    <source>
        <dbReference type="ARBA" id="ARBA00022517"/>
    </source>
</evidence>
<dbReference type="AlphaFoldDB" id="A0A7V5H1Z9"/>
<dbReference type="Pfam" id="PF02033">
    <property type="entry name" value="RBFA"/>
    <property type="match status" value="1"/>
</dbReference>
<dbReference type="GO" id="GO:0043024">
    <property type="term" value="F:ribosomal small subunit binding"/>
    <property type="evidence" value="ECO:0007669"/>
    <property type="project" value="TreeGrafter"/>
</dbReference>
<dbReference type="EMBL" id="DRTD01000081">
    <property type="protein sequence ID" value="HHE54349.1"/>
    <property type="molecule type" value="Genomic_DNA"/>
</dbReference>
<comment type="function">
    <text evidence="2">One of several proteins that assist in the late maturation steps of the functional core of the 30S ribosomal subunit. Associates with free 30S ribosomal subunits (but not with 30S subunits that are part of 70S ribosomes or polysomes). Required for efficient processing of 16S rRNA. May interact with the 5'-terminal helix region of 16S rRNA.</text>
</comment>
<proteinExistence type="inferred from homology"/>
<protein>
    <recommendedName>
        <fullName evidence="2">Ribosome-binding factor A</fullName>
    </recommendedName>
</protein>